<dbReference type="Gene3D" id="2.40.50.140">
    <property type="entry name" value="Nucleic acid-binding proteins"/>
    <property type="match status" value="1"/>
</dbReference>
<dbReference type="SUPFAM" id="SSF52768">
    <property type="entry name" value="Arginase/deacetylase"/>
    <property type="match status" value="1"/>
</dbReference>
<dbReference type="AlphaFoldDB" id="A0A2U1PW47"/>
<evidence type="ECO:0000313" key="6">
    <source>
        <dbReference type="Proteomes" id="UP000245207"/>
    </source>
</evidence>
<reference evidence="5 6" key="1">
    <citation type="journal article" date="2018" name="Mol. Plant">
        <title>The genome of Artemisia annua provides insight into the evolution of Asteraceae family and artemisinin biosynthesis.</title>
        <authorList>
            <person name="Shen Q."/>
            <person name="Zhang L."/>
            <person name="Liao Z."/>
            <person name="Wang S."/>
            <person name="Yan T."/>
            <person name="Shi P."/>
            <person name="Liu M."/>
            <person name="Fu X."/>
            <person name="Pan Q."/>
            <person name="Wang Y."/>
            <person name="Lv Z."/>
            <person name="Lu X."/>
            <person name="Zhang F."/>
            <person name="Jiang W."/>
            <person name="Ma Y."/>
            <person name="Chen M."/>
            <person name="Hao X."/>
            <person name="Li L."/>
            <person name="Tang Y."/>
            <person name="Lv G."/>
            <person name="Zhou Y."/>
            <person name="Sun X."/>
            <person name="Brodelius P.E."/>
            <person name="Rose J.K.C."/>
            <person name="Tang K."/>
        </authorList>
    </citation>
    <scope>NUCLEOTIDE SEQUENCE [LARGE SCALE GENOMIC DNA]</scope>
    <source>
        <strain evidence="6">cv. Huhao1</strain>
        <tissue evidence="5">Leaf</tissue>
    </source>
</reference>
<keyword evidence="6" id="KW-1185">Reference proteome</keyword>
<name>A0A2U1PW47_ARTAN</name>
<dbReference type="InterPro" id="IPR023696">
    <property type="entry name" value="Ureohydrolase_dom_sf"/>
</dbReference>
<keyword evidence="1" id="KW-0678">Repressor</keyword>
<feature type="region of interest" description="Disordered" evidence="3">
    <location>
        <begin position="161"/>
        <end position="194"/>
    </location>
</feature>
<dbReference type="EMBL" id="PKPP01000667">
    <property type="protein sequence ID" value="PWA89965.1"/>
    <property type="molecule type" value="Genomic_DNA"/>
</dbReference>
<comment type="caution">
    <text evidence="5">The sequence shown here is derived from an EMBL/GenBank/DDBJ whole genome shotgun (WGS) entry which is preliminary data.</text>
</comment>
<gene>
    <name evidence="5" type="ORF">CTI12_AA060050</name>
</gene>
<evidence type="ECO:0000256" key="1">
    <source>
        <dbReference type="ARBA" id="ARBA00022491"/>
    </source>
</evidence>
<dbReference type="Pfam" id="PF00850">
    <property type="entry name" value="Hist_deacetyl"/>
    <property type="match status" value="1"/>
</dbReference>
<dbReference type="Proteomes" id="UP000245207">
    <property type="component" value="Unassembled WGS sequence"/>
</dbReference>
<feature type="region of interest" description="Disordered" evidence="3">
    <location>
        <begin position="381"/>
        <end position="488"/>
    </location>
</feature>
<dbReference type="Gene3D" id="3.40.800.20">
    <property type="entry name" value="Histone deacetylase domain"/>
    <property type="match status" value="1"/>
</dbReference>
<dbReference type="InterPro" id="IPR012340">
    <property type="entry name" value="NA-bd_OB-fold"/>
</dbReference>
<evidence type="ECO:0000256" key="3">
    <source>
        <dbReference type="SAM" id="MobiDB-lite"/>
    </source>
</evidence>
<accession>A0A2U1PW47</accession>
<protein>
    <submittedName>
        <fullName evidence="5">Histone deacetylase 6</fullName>
    </submittedName>
</protein>
<evidence type="ECO:0000256" key="2">
    <source>
        <dbReference type="ARBA" id="ARBA00022853"/>
    </source>
</evidence>
<dbReference type="InterPro" id="IPR023801">
    <property type="entry name" value="His_deacetylse_dom"/>
</dbReference>
<feature type="domain" description="Histone deacetylase" evidence="4">
    <location>
        <begin position="8"/>
        <end position="60"/>
    </location>
</feature>
<sequence length="488" mass="54391">MTLVSMRANSVSLNVPLDEGIDDDNFRSLFRPVLQKVYEVYQPKAIVLRRGANSLAGDELVLSGGAYTIRNVARDPKLSLSIPSSKETLSEQNLTSSTPISLIFPEPEKNSPSYGMTVSSLSALKEKEDKIQFEREHANSEKIMYNSDKRRIKQNVGQNEGIHVSTPTNAQRKADSHHNIARKRHPTDIDQNGGTIYDTSSSYIDLGDPDWRCEHCGASFWYGERLKNYIGCYISSGDTQKIGNPIGNQSVIRRIGIENVNRSFVELTLWDQLAQSFEKDEIDALERPIIIAVSSCTVKRYRDRDTIVGVDCPTLVKSITDPNPRVFPEKLQKIIGKQHIFQLYFSPTCKEKSVEFIHSDILDDPQPGNKIEGQSSAAAIEYTPTPDTPLDNLQPASQTQNQISDIATPTTPSVVTELATTPNAPETMETPVTETPNEEQSSEITPTQQPYIGMQTRSRTDMGSDAGRKSTRRPLFPEEPSDTKKKKA</sequence>
<dbReference type="GO" id="GO:0006325">
    <property type="term" value="P:chromatin organization"/>
    <property type="evidence" value="ECO:0007669"/>
    <property type="project" value="UniProtKB-KW"/>
</dbReference>
<feature type="compositionally biased region" description="Polar residues" evidence="3">
    <location>
        <begin position="394"/>
        <end position="424"/>
    </location>
</feature>
<proteinExistence type="predicted"/>
<evidence type="ECO:0000259" key="4">
    <source>
        <dbReference type="Pfam" id="PF00850"/>
    </source>
</evidence>
<dbReference type="InterPro" id="IPR037138">
    <property type="entry name" value="His_deacetylse_dom_sf"/>
</dbReference>
<evidence type="ECO:0000313" key="5">
    <source>
        <dbReference type="EMBL" id="PWA89965.1"/>
    </source>
</evidence>
<keyword evidence="2" id="KW-0156">Chromatin regulator</keyword>
<feature type="compositionally biased region" description="Basic and acidic residues" evidence="3">
    <location>
        <begin position="458"/>
        <end position="468"/>
    </location>
</feature>
<dbReference type="STRING" id="35608.A0A2U1PW47"/>
<organism evidence="5 6">
    <name type="scientific">Artemisia annua</name>
    <name type="common">Sweet wormwood</name>
    <dbReference type="NCBI Taxonomy" id="35608"/>
    <lineage>
        <taxon>Eukaryota</taxon>
        <taxon>Viridiplantae</taxon>
        <taxon>Streptophyta</taxon>
        <taxon>Embryophyta</taxon>
        <taxon>Tracheophyta</taxon>
        <taxon>Spermatophyta</taxon>
        <taxon>Magnoliopsida</taxon>
        <taxon>eudicotyledons</taxon>
        <taxon>Gunneridae</taxon>
        <taxon>Pentapetalae</taxon>
        <taxon>asterids</taxon>
        <taxon>campanulids</taxon>
        <taxon>Asterales</taxon>
        <taxon>Asteraceae</taxon>
        <taxon>Asteroideae</taxon>
        <taxon>Anthemideae</taxon>
        <taxon>Artemisiinae</taxon>
        <taxon>Artemisia</taxon>
    </lineage>
</organism>
<feature type="compositionally biased region" description="Low complexity" evidence="3">
    <location>
        <begin position="425"/>
        <end position="435"/>
    </location>
</feature>